<keyword evidence="2" id="KW-1185">Reference proteome</keyword>
<dbReference type="EMBL" id="BOOP01000013">
    <property type="protein sequence ID" value="GII38426.1"/>
    <property type="molecule type" value="Genomic_DNA"/>
</dbReference>
<proteinExistence type="predicted"/>
<accession>A0A8J3U589</accession>
<dbReference type="Proteomes" id="UP000622547">
    <property type="component" value="Unassembled WGS sequence"/>
</dbReference>
<evidence type="ECO:0000313" key="2">
    <source>
        <dbReference type="Proteomes" id="UP000622547"/>
    </source>
</evidence>
<reference evidence="1 2" key="1">
    <citation type="submission" date="2021-01" db="EMBL/GenBank/DDBJ databases">
        <title>Whole genome shotgun sequence of Planotetraspora phitsanulokensis NBRC 104273.</title>
        <authorList>
            <person name="Komaki H."/>
            <person name="Tamura T."/>
        </authorList>
    </citation>
    <scope>NUCLEOTIDE SEQUENCE [LARGE SCALE GENOMIC DNA]</scope>
    <source>
        <strain evidence="1 2">NBRC 104273</strain>
    </source>
</reference>
<dbReference type="AlphaFoldDB" id="A0A8J3U589"/>
<name>A0A8J3U589_9ACTN</name>
<evidence type="ECO:0000313" key="1">
    <source>
        <dbReference type="EMBL" id="GII38426.1"/>
    </source>
</evidence>
<sequence>MLGHSGHVRLRGLLVVLAVALPLVLAGCDSDDGPTAAQAGQTLKNHILQLLKERDAQDVTITDPGGKNIPCGDGKAKQTFAVVAADADARTQPQIIKDGFISALGHVGNYRIVSDEFDDKPIKVENADAATVVFIGSPGNGRIDIKGQTQCLAL</sequence>
<organism evidence="1 2">
    <name type="scientific">Planotetraspora phitsanulokensis</name>
    <dbReference type="NCBI Taxonomy" id="575192"/>
    <lineage>
        <taxon>Bacteria</taxon>
        <taxon>Bacillati</taxon>
        <taxon>Actinomycetota</taxon>
        <taxon>Actinomycetes</taxon>
        <taxon>Streptosporangiales</taxon>
        <taxon>Streptosporangiaceae</taxon>
        <taxon>Planotetraspora</taxon>
    </lineage>
</organism>
<gene>
    <name evidence="1" type="ORF">Pph01_34290</name>
</gene>
<protein>
    <submittedName>
        <fullName evidence="1">Uncharacterized protein</fullName>
    </submittedName>
</protein>
<dbReference type="RefSeq" id="WP_204074043.1">
    <property type="nucleotide sequence ID" value="NZ_BAABHI010000009.1"/>
</dbReference>
<comment type="caution">
    <text evidence="1">The sequence shown here is derived from an EMBL/GenBank/DDBJ whole genome shotgun (WGS) entry which is preliminary data.</text>
</comment>